<protein>
    <recommendedName>
        <fullName evidence="4">Secreted protein</fullName>
    </recommendedName>
</protein>
<proteinExistence type="predicted"/>
<feature type="chain" id="PRO_5017220407" description="Secreted protein" evidence="1">
    <location>
        <begin position="25"/>
        <end position="92"/>
    </location>
</feature>
<gene>
    <name evidence="2" type="ORF">BO80DRAFT_16276</name>
</gene>
<dbReference type="VEuPathDB" id="FungiDB:BO80DRAFT_16276"/>
<evidence type="ECO:0008006" key="4">
    <source>
        <dbReference type="Google" id="ProtNLM"/>
    </source>
</evidence>
<keyword evidence="3" id="KW-1185">Reference proteome</keyword>
<evidence type="ECO:0000313" key="3">
    <source>
        <dbReference type="Proteomes" id="UP000249402"/>
    </source>
</evidence>
<dbReference type="GeneID" id="37218736"/>
<sequence>MRFPFARYSCYYVVILLASDVTSSSRGCPQFSGRTCLSPSVTGLINDSVPLLVPHCSWLGVLETNQQAYGSSCIMVLASLQLSSIGLPIPVR</sequence>
<evidence type="ECO:0000256" key="1">
    <source>
        <dbReference type="SAM" id="SignalP"/>
    </source>
</evidence>
<keyword evidence="1" id="KW-0732">Signal</keyword>
<evidence type="ECO:0000313" key="2">
    <source>
        <dbReference type="EMBL" id="RAL03272.1"/>
    </source>
</evidence>
<dbReference type="Proteomes" id="UP000249402">
    <property type="component" value="Unassembled WGS sequence"/>
</dbReference>
<accession>A0A395H5V3</accession>
<dbReference type="EMBL" id="KZ824428">
    <property type="protein sequence ID" value="RAL03272.1"/>
    <property type="molecule type" value="Genomic_DNA"/>
</dbReference>
<organism evidence="2 3">
    <name type="scientific">Aspergillus ibericus CBS 121593</name>
    <dbReference type="NCBI Taxonomy" id="1448316"/>
    <lineage>
        <taxon>Eukaryota</taxon>
        <taxon>Fungi</taxon>
        <taxon>Dikarya</taxon>
        <taxon>Ascomycota</taxon>
        <taxon>Pezizomycotina</taxon>
        <taxon>Eurotiomycetes</taxon>
        <taxon>Eurotiomycetidae</taxon>
        <taxon>Eurotiales</taxon>
        <taxon>Aspergillaceae</taxon>
        <taxon>Aspergillus</taxon>
        <taxon>Aspergillus subgen. Circumdati</taxon>
    </lineage>
</organism>
<dbReference type="RefSeq" id="XP_025577599.1">
    <property type="nucleotide sequence ID" value="XM_025713871.1"/>
</dbReference>
<dbReference type="AlphaFoldDB" id="A0A395H5V3"/>
<name>A0A395H5V3_9EURO</name>
<feature type="signal peptide" evidence="1">
    <location>
        <begin position="1"/>
        <end position="24"/>
    </location>
</feature>
<reference evidence="2 3" key="1">
    <citation type="submission" date="2018-02" db="EMBL/GenBank/DDBJ databases">
        <title>The genomes of Aspergillus section Nigri reveals drivers in fungal speciation.</title>
        <authorList>
            <consortium name="DOE Joint Genome Institute"/>
            <person name="Vesth T.C."/>
            <person name="Nybo J."/>
            <person name="Theobald S."/>
            <person name="Brandl J."/>
            <person name="Frisvad J.C."/>
            <person name="Nielsen K.F."/>
            <person name="Lyhne E.K."/>
            <person name="Kogle M.E."/>
            <person name="Kuo A."/>
            <person name="Riley R."/>
            <person name="Clum A."/>
            <person name="Nolan M."/>
            <person name="Lipzen A."/>
            <person name="Salamov A."/>
            <person name="Henrissat B."/>
            <person name="Wiebenga A."/>
            <person name="De vries R.P."/>
            <person name="Grigoriev I.V."/>
            <person name="Mortensen U.H."/>
            <person name="Andersen M.R."/>
            <person name="Baker S.E."/>
        </authorList>
    </citation>
    <scope>NUCLEOTIDE SEQUENCE [LARGE SCALE GENOMIC DNA]</scope>
    <source>
        <strain evidence="2 3">CBS 121593</strain>
    </source>
</reference>